<feature type="domain" description="Response regulatory" evidence="4">
    <location>
        <begin position="70"/>
        <end position="184"/>
    </location>
</feature>
<evidence type="ECO:0000256" key="2">
    <source>
        <dbReference type="PROSITE-ProRule" id="PRU00169"/>
    </source>
</evidence>
<feature type="modified residue" description="4-aspartylphosphate" evidence="2">
    <location>
        <position position="121"/>
    </location>
</feature>
<name>A0ABQ4SEL5_9HYPH</name>
<dbReference type="Pfam" id="PF00072">
    <property type="entry name" value="Response_reg"/>
    <property type="match status" value="1"/>
</dbReference>
<protein>
    <recommendedName>
        <fullName evidence="4">Response regulatory domain-containing protein</fullName>
    </recommendedName>
</protein>
<evidence type="ECO:0000259" key="4">
    <source>
        <dbReference type="PROSITE" id="PS50110"/>
    </source>
</evidence>
<dbReference type="SUPFAM" id="SSF52172">
    <property type="entry name" value="CheY-like"/>
    <property type="match status" value="1"/>
</dbReference>
<reference evidence="5" key="1">
    <citation type="journal article" date="2021" name="Front. Microbiol.">
        <title>Comprehensive Comparative Genomics and Phenotyping of Methylobacterium Species.</title>
        <authorList>
            <person name="Alessa O."/>
            <person name="Ogura Y."/>
            <person name="Fujitani Y."/>
            <person name="Takami H."/>
            <person name="Hayashi T."/>
            <person name="Sahin N."/>
            <person name="Tani A."/>
        </authorList>
    </citation>
    <scope>NUCLEOTIDE SEQUENCE</scope>
    <source>
        <strain evidence="5">DSM 17168</strain>
    </source>
</reference>
<organism evidence="5 6">
    <name type="scientific">Methylobacterium isbiliense</name>
    <dbReference type="NCBI Taxonomy" id="315478"/>
    <lineage>
        <taxon>Bacteria</taxon>
        <taxon>Pseudomonadati</taxon>
        <taxon>Pseudomonadota</taxon>
        <taxon>Alphaproteobacteria</taxon>
        <taxon>Hyphomicrobiales</taxon>
        <taxon>Methylobacteriaceae</taxon>
        <taxon>Methylobacterium</taxon>
    </lineage>
</organism>
<dbReference type="PANTHER" id="PTHR44591:SF21">
    <property type="entry name" value="TWO-COMPONENT RESPONSE REGULATOR"/>
    <property type="match status" value="1"/>
</dbReference>
<reference evidence="5" key="2">
    <citation type="submission" date="2021-08" db="EMBL/GenBank/DDBJ databases">
        <authorList>
            <person name="Tani A."/>
            <person name="Ola A."/>
            <person name="Ogura Y."/>
            <person name="Katsura K."/>
            <person name="Hayashi T."/>
        </authorList>
    </citation>
    <scope>NUCLEOTIDE SEQUENCE</scope>
    <source>
        <strain evidence="5">DSM 17168</strain>
    </source>
</reference>
<proteinExistence type="predicted"/>
<comment type="caution">
    <text evidence="5">The sequence shown here is derived from an EMBL/GenBank/DDBJ whole genome shotgun (WGS) entry which is preliminary data.</text>
</comment>
<dbReference type="InterPro" id="IPR001789">
    <property type="entry name" value="Sig_transdc_resp-reg_receiver"/>
</dbReference>
<dbReference type="RefSeq" id="WP_238236699.1">
    <property type="nucleotide sequence ID" value="NZ_BPQQ01000041.1"/>
</dbReference>
<dbReference type="Gene3D" id="3.40.50.2300">
    <property type="match status" value="1"/>
</dbReference>
<dbReference type="Proteomes" id="UP001055153">
    <property type="component" value="Unassembled WGS sequence"/>
</dbReference>
<keyword evidence="6" id="KW-1185">Reference proteome</keyword>
<dbReference type="EMBL" id="BPQQ01000041">
    <property type="protein sequence ID" value="GJE01662.1"/>
    <property type="molecule type" value="Genomic_DNA"/>
</dbReference>
<feature type="region of interest" description="Disordered" evidence="3">
    <location>
        <begin position="1"/>
        <end position="36"/>
    </location>
</feature>
<evidence type="ECO:0000256" key="3">
    <source>
        <dbReference type="SAM" id="MobiDB-lite"/>
    </source>
</evidence>
<dbReference type="PANTHER" id="PTHR44591">
    <property type="entry name" value="STRESS RESPONSE REGULATOR PROTEIN 1"/>
    <property type="match status" value="1"/>
</dbReference>
<dbReference type="InterPro" id="IPR011006">
    <property type="entry name" value="CheY-like_superfamily"/>
</dbReference>
<evidence type="ECO:0000256" key="1">
    <source>
        <dbReference type="ARBA" id="ARBA00022553"/>
    </source>
</evidence>
<dbReference type="PROSITE" id="PS50110">
    <property type="entry name" value="RESPONSE_REGULATORY"/>
    <property type="match status" value="1"/>
</dbReference>
<gene>
    <name evidence="5" type="ORF">GMJLKIPL_3596</name>
</gene>
<dbReference type="SMART" id="SM00448">
    <property type="entry name" value="REC"/>
    <property type="match status" value="1"/>
</dbReference>
<evidence type="ECO:0000313" key="5">
    <source>
        <dbReference type="EMBL" id="GJE01662.1"/>
    </source>
</evidence>
<keyword evidence="1 2" id="KW-0597">Phosphoprotein</keyword>
<evidence type="ECO:0000313" key="6">
    <source>
        <dbReference type="Proteomes" id="UP001055153"/>
    </source>
</evidence>
<accession>A0ABQ4SEL5</accession>
<sequence length="192" mass="20528">MRRADTVFPSAHTSSETSVAHGVGRGLQEVFGPPPDEALPHRIRELAELLLARDALRHRPGGPAAGPTRLVLVVEDDPGVRDLAVAVLKDTVLDVVACETGEAAVDLLKERGGEVAMVFTDVRLPGGMDGVDLARAVSRLWPGVRLVVTSGYADDRTGHLPGNAVYMPKPWRAHDVLAQVDRAVRHPEPPVA</sequence>
<dbReference type="InterPro" id="IPR050595">
    <property type="entry name" value="Bact_response_regulator"/>
</dbReference>